<keyword evidence="1" id="KW-0472">Membrane</keyword>
<protein>
    <recommendedName>
        <fullName evidence="4">Transmembrane protein</fullName>
    </recommendedName>
</protein>
<keyword evidence="3" id="KW-1185">Reference proteome</keyword>
<organism evidence="2 3">
    <name type="scientific">Thermobifida alba</name>
    <name type="common">Thermomonospora alba</name>
    <dbReference type="NCBI Taxonomy" id="53522"/>
    <lineage>
        <taxon>Bacteria</taxon>
        <taxon>Bacillati</taxon>
        <taxon>Actinomycetota</taxon>
        <taxon>Actinomycetes</taxon>
        <taxon>Streptosporangiales</taxon>
        <taxon>Nocardiopsidaceae</taxon>
        <taxon>Thermobifida</taxon>
    </lineage>
</organism>
<evidence type="ECO:0000313" key="2">
    <source>
        <dbReference type="EMBL" id="UPT19810.1"/>
    </source>
</evidence>
<evidence type="ECO:0000256" key="1">
    <source>
        <dbReference type="SAM" id="Phobius"/>
    </source>
</evidence>
<gene>
    <name evidence="2" type="ORF">FOF52_01540</name>
</gene>
<dbReference type="EMBL" id="CP051627">
    <property type="protein sequence ID" value="UPT19810.1"/>
    <property type="molecule type" value="Genomic_DNA"/>
</dbReference>
<dbReference type="Proteomes" id="UP000832041">
    <property type="component" value="Chromosome"/>
</dbReference>
<proteinExistence type="predicted"/>
<feature type="transmembrane region" description="Helical" evidence="1">
    <location>
        <begin position="105"/>
        <end position="127"/>
    </location>
</feature>
<keyword evidence="1" id="KW-0812">Transmembrane</keyword>
<sequence length="201" mass="21349">MKIYADRPLRRCAQLLCDALALAWIALWVWAATALHATLSALARPGVLLEDAGEGLTSHMAAAAETAREVPFVGEQLSEPFASMGATGEDLSAAGAGFQQTVADFALTLSLAVAVLPAVVALGVWLPPRIRWVRRAREARRLREAATAAGSGLLALRALAAAPVDALGRVHADPVEAWRRGDERVVAKLAALELRRLGLRH</sequence>
<reference evidence="2 3" key="1">
    <citation type="submission" date="2020-04" db="EMBL/GenBank/DDBJ databases">
        <title>Thermobifida alba genome sequencing and assembly.</title>
        <authorList>
            <person name="Luzics S."/>
            <person name="Horvath B."/>
            <person name="Nagy I."/>
            <person name="Toth A."/>
            <person name="Nagy I."/>
            <person name="Kukolya J."/>
        </authorList>
    </citation>
    <scope>NUCLEOTIDE SEQUENCE [LARGE SCALE GENOMIC DNA]</scope>
    <source>
        <strain evidence="2 3">DSM 43795</strain>
    </source>
</reference>
<evidence type="ECO:0008006" key="4">
    <source>
        <dbReference type="Google" id="ProtNLM"/>
    </source>
</evidence>
<keyword evidence="1" id="KW-1133">Transmembrane helix</keyword>
<dbReference type="RefSeq" id="WP_248592042.1">
    <property type="nucleotide sequence ID" value="NZ_BAABEB010000010.1"/>
</dbReference>
<name>A0ABY4KXP3_THEAE</name>
<accession>A0ABY4KXP3</accession>
<feature type="transmembrane region" description="Helical" evidence="1">
    <location>
        <begin position="12"/>
        <end position="31"/>
    </location>
</feature>
<evidence type="ECO:0000313" key="3">
    <source>
        <dbReference type="Proteomes" id="UP000832041"/>
    </source>
</evidence>